<proteinExistence type="predicted"/>
<dbReference type="EMBL" id="QWEG01000001">
    <property type="protein sequence ID" value="RHW43310.1"/>
    <property type="molecule type" value="Genomic_DNA"/>
</dbReference>
<name>A0A417YZJ1_9BACI</name>
<organism evidence="2 3">
    <name type="scientific">Neobacillus notoginsengisoli</name>
    <dbReference type="NCBI Taxonomy" id="1578198"/>
    <lineage>
        <taxon>Bacteria</taxon>
        <taxon>Bacillati</taxon>
        <taxon>Bacillota</taxon>
        <taxon>Bacilli</taxon>
        <taxon>Bacillales</taxon>
        <taxon>Bacillaceae</taxon>
        <taxon>Neobacillus</taxon>
    </lineage>
</organism>
<evidence type="ECO:0000256" key="1">
    <source>
        <dbReference type="SAM" id="Phobius"/>
    </source>
</evidence>
<reference evidence="2 3" key="1">
    <citation type="journal article" date="2017" name="Int. J. Syst. Evol. Microbiol.">
        <title>Bacillus notoginsengisoli sp. nov., a novel bacterium isolated from the rhizosphere of Panax notoginseng.</title>
        <authorList>
            <person name="Zhang M.Y."/>
            <person name="Cheng J."/>
            <person name="Cai Y."/>
            <person name="Zhang T.Y."/>
            <person name="Wu Y.Y."/>
            <person name="Manikprabhu D."/>
            <person name="Li W.J."/>
            <person name="Zhang Y.X."/>
        </authorList>
    </citation>
    <scope>NUCLEOTIDE SEQUENCE [LARGE SCALE GENOMIC DNA]</scope>
    <source>
        <strain evidence="2 3">JCM 30743</strain>
    </source>
</reference>
<feature type="transmembrane region" description="Helical" evidence="1">
    <location>
        <begin position="107"/>
        <end position="124"/>
    </location>
</feature>
<comment type="caution">
    <text evidence="2">The sequence shown here is derived from an EMBL/GenBank/DDBJ whole genome shotgun (WGS) entry which is preliminary data.</text>
</comment>
<evidence type="ECO:0000313" key="3">
    <source>
        <dbReference type="Proteomes" id="UP000284416"/>
    </source>
</evidence>
<feature type="transmembrane region" description="Helical" evidence="1">
    <location>
        <begin position="28"/>
        <end position="47"/>
    </location>
</feature>
<dbReference type="Proteomes" id="UP000284416">
    <property type="component" value="Unassembled WGS sequence"/>
</dbReference>
<dbReference type="AlphaFoldDB" id="A0A417YZJ1"/>
<gene>
    <name evidence="2" type="ORF">D1B31_01160</name>
</gene>
<keyword evidence="1" id="KW-0472">Membrane</keyword>
<keyword evidence="1" id="KW-1133">Transmembrane helix</keyword>
<keyword evidence="3" id="KW-1185">Reference proteome</keyword>
<keyword evidence="1" id="KW-0812">Transmembrane</keyword>
<sequence>MITFILSCVVHAISFVFLYSTISDIDVFQMLLLIFIPLLISLIFCYWENSNKTRHVKFNSLLLFILPNIVYLLASSYFINKNIDDIFALSQKYQSENLTISTSNSPTFGFAMLLVITVVLHYAVSRVGANRNHKLQ</sequence>
<accession>A0A417YZJ1</accession>
<feature type="transmembrane region" description="Helical" evidence="1">
    <location>
        <begin position="59"/>
        <end position="79"/>
    </location>
</feature>
<protein>
    <submittedName>
        <fullName evidence="2">Uncharacterized protein</fullName>
    </submittedName>
</protein>
<evidence type="ECO:0000313" key="2">
    <source>
        <dbReference type="EMBL" id="RHW43310.1"/>
    </source>
</evidence>